<feature type="transmembrane region" description="Helical" evidence="7">
    <location>
        <begin position="160"/>
        <end position="180"/>
    </location>
</feature>
<keyword evidence="4 7" id="KW-0812">Transmembrane</keyword>
<comment type="similarity">
    <text evidence="7">Belongs to the binding-protein-dependent transport system permease family.</text>
</comment>
<keyword evidence="6 7" id="KW-0472">Membrane</keyword>
<keyword evidence="10" id="KW-0762">Sugar transport</keyword>
<accession>A0ABS4UFW3</accession>
<reference evidence="10 11" key="1">
    <citation type="submission" date="2021-03" db="EMBL/GenBank/DDBJ databases">
        <title>Sequencing the genomes of 1000 actinobacteria strains.</title>
        <authorList>
            <person name="Klenk H.-P."/>
        </authorList>
    </citation>
    <scope>NUCLEOTIDE SEQUENCE [LARGE SCALE GENOMIC DNA]</scope>
    <source>
        <strain evidence="10 11">DSM 18824</strain>
    </source>
</reference>
<feature type="transmembrane region" description="Helical" evidence="7">
    <location>
        <begin position="212"/>
        <end position="236"/>
    </location>
</feature>
<evidence type="ECO:0000256" key="4">
    <source>
        <dbReference type="ARBA" id="ARBA00022692"/>
    </source>
</evidence>
<keyword evidence="3" id="KW-1003">Cell membrane</keyword>
<dbReference type="Pfam" id="PF00528">
    <property type="entry name" value="BPD_transp_1"/>
    <property type="match status" value="1"/>
</dbReference>
<evidence type="ECO:0000313" key="11">
    <source>
        <dbReference type="Proteomes" id="UP000755585"/>
    </source>
</evidence>
<feature type="domain" description="ABC transmembrane type-1" evidence="9">
    <location>
        <begin position="93"/>
        <end position="289"/>
    </location>
</feature>
<comment type="subcellular location">
    <subcellularLocation>
        <location evidence="1 7">Cell membrane</location>
        <topology evidence="1 7">Multi-pass membrane protein</topology>
    </subcellularLocation>
</comment>
<evidence type="ECO:0000313" key="10">
    <source>
        <dbReference type="EMBL" id="MBP2350537.1"/>
    </source>
</evidence>
<dbReference type="InterPro" id="IPR035906">
    <property type="entry name" value="MetI-like_sf"/>
</dbReference>
<keyword evidence="5 7" id="KW-1133">Transmembrane helix</keyword>
<keyword evidence="2 7" id="KW-0813">Transport</keyword>
<comment type="caution">
    <text evidence="10">The sequence shown here is derived from an EMBL/GenBank/DDBJ whole genome shotgun (WGS) entry which is preliminary data.</text>
</comment>
<feature type="transmembrane region" description="Helical" evidence="7">
    <location>
        <begin position="35"/>
        <end position="57"/>
    </location>
</feature>
<feature type="transmembrane region" description="Helical" evidence="7">
    <location>
        <begin position="128"/>
        <end position="148"/>
    </location>
</feature>
<feature type="region of interest" description="Disordered" evidence="8">
    <location>
        <begin position="1"/>
        <end position="22"/>
    </location>
</feature>
<evidence type="ECO:0000256" key="8">
    <source>
        <dbReference type="SAM" id="MobiDB-lite"/>
    </source>
</evidence>
<proteinExistence type="inferred from homology"/>
<feature type="transmembrane region" description="Helical" evidence="7">
    <location>
        <begin position="273"/>
        <end position="293"/>
    </location>
</feature>
<dbReference type="PANTHER" id="PTHR43744:SF9">
    <property type="entry name" value="POLYGALACTURONAN_RHAMNOGALACTURONAN TRANSPORT SYSTEM PERMEASE PROTEIN YTCP"/>
    <property type="match status" value="1"/>
</dbReference>
<protein>
    <submittedName>
        <fullName evidence="10">Multiple sugar transport system permease protein/putative aldouronate transport system permease protein</fullName>
    </submittedName>
</protein>
<dbReference type="PANTHER" id="PTHR43744">
    <property type="entry name" value="ABC TRANSPORTER PERMEASE PROTEIN MG189-RELATED-RELATED"/>
    <property type="match status" value="1"/>
</dbReference>
<evidence type="ECO:0000256" key="7">
    <source>
        <dbReference type="RuleBase" id="RU363032"/>
    </source>
</evidence>
<evidence type="ECO:0000256" key="2">
    <source>
        <dbReference type="ARBA" id="ARBA00022448"/>
    </source>
</evidence>
<dbReference type="Proteomes" id="UP000755585">
    <property type="component" value="Unassembled WGS sequence"/>
</dbReference>
<gene>
    <name evidence="10" type="ORF">JOF29_001620</name>
</gene>
<dbReference type="CDD" id="cd06261">
    <property type="entry name" value="TM_PBP2"/>
    <property type="match status" value="1"/>
</dbReference>
<feature type="compositionally biased region" description="Low complexity" evidence="8">
    <location>
        <begin position="1"/>
        <end position="11"/>
    </location>
</feature>
<keyword evidence="11" id="KW-1185">Reference proteome</keyword>
<evidence type="ECO:0000259" key="9">
    <source>
        <dbReference type="PROSITE" id="PS50928"/>
    </source>
</evidence>
<evidence type="ECO:0000256" key="1">
    <source>
        <dbReference type="ARBA" id="ARBA00004651"/>
    </source>
</evidence>
<evidence type="ECO:0000256" key="3">
    <source>
        <dbReference type="ARBA" id="ARBA00022475"/>
    </source>
</evidence>
<dbReference type="EMBL" id="JAGINT010000001">
    <property type="protein sequence ID" value="MBP2350537.1"/>
    <property type="molecule type" value="Genomic_DNA"/>
</dbReference>
<sequence length="308" mass="33284">MTTVPTSTVTSRRSRGTLQNGQLPPSALSRVLRGIALAVCCFLVLFPFTGVLTTSFAGPDDVARTGGLVMLPRKWSLDAYSAIFSGGVVTRALVISLVVTVVGTLCSMAVTTLLGYALSSPIMVGRSWMLLLVLLSLLFSPGLIPNYLMVKQLGLIDSLWALIVPSMLGAFNVIVVRAFFMEIPEEILQSARIDGAGEWAIFTRIVLPLSKAVLAVVGLFYAVGYWNAFFNVMLYINDPSKWTLQYVLRTYVVNNTRIGGSDINVDALPPQPALQMAILVISIVPVLIVYPFLQRHFAKGALTGAVKG</sequence>
<dbReference type="InterPro" id="IPR000515">
    <property type="entry name" value="MetI-like"/>
</dbReference>
<evidence type="ECO:0000256" key="5">
    <source>
        <dbReference type="ARBA" id="ARBA00022989"/>
    </source>
</evidence>
<organism evidence="10 11">
    <name type="scientific">Kribbella aluminosa</name>
    <dbReference type="NCBI Taxonomy" id="416017"/>
    <lineage>
        <taxon>Bacteria</taxon>
        <taxon>Bacillati</taxon>
        <taxon>Actinomycetota</taxon>
        <taxon>Actinomycetes</taxon>
        <taxon>Propionibacteriales</taxon>
        <taxon>Kribbellaceae</taxon>
        <taxon>Kribbella</taxon>
    </lineage>
</organism>
<dbReference type="RefSeq" id="WP_209693580.1">
    <property type="nucleotide sequence ID" value="NZ_BAAAVU010000011.1"/>
</dbReference>
<evidence type="ECO:0000256" key="6">
    <source>
        <dbReference type="ARBA" id="ARBA00023136"/>
    </source>
</evidence>
<name>A0ABS4UFW3_9ACTN</name>
<dbReference type="Gene3D" id="1.10.3720.10">
    <property type="entry name" value="MetI-like"/>
    <property type="match status" value="1"/>
</dbReference>
<dbReference type="SUPFAM" id="SSF161098">
    <property type="entry name" value="MetI-like"/>
    <property type="match status" value="1"/>
</dbReference>
<feature type="transmembrane region" description="Helical" evidence="7">
    <location>
        <begin position="93"/>
        <end position="116"/>
    </location>
</feature>
<dbReference type="PROSITE" id="PS50928">
    <property type="entry name" value="ABC_TM1"/>
    <property type="match status" value="1"/>
</dbReference>